<dbReference type="EMBL" id="GGEC01012383">
    <property type="protein sequence ID" value="MBW92866.1"/>
    <property type="molecule type" value="Transcribed_RNA"/>
</dbReference>
<accession>A0A2P2JHB3</accession>
<organism evidence="1">
    <name type="scientific">Rhizophora mucronata</name>
    <name type="common">Asiatic mangrove</name>
    <dbReference type="NCBI Taxonomy" id="61149"/>
    <lineage>
        <taxon>Eukaryota</taxon>
        <taxon>Viridiplantae</taxon>
        <taxon>Streptophyta</taxon>
        <taxon>Embryophyta</taxon>
        <taxon>Tracheophyta</taxon>
        <taxon>Spermatophyta</taxon>
        <taxon>Magnoliopsida</taxon>
        <taxon>eudicotyledons</taxon>
        <taxon>Gunneridae</taxon>
        <taxon>Pentapetalae</taxon>
        <taxon>rosids</taxon>
        <taxon>fabids</taxon>
        <taxon>Malpighiales</taxon>
        <taxon>Rhizophoraceae</taxon>
        <taxon>Rhizophora</taxon>
    </lineage>
</organism>
<evidence type="ECO:0000313" key="1">
    <source>
        <dbReference type="EMBL" id="MBW92866.1"/>
    </source>
</evidence>
<name>A0A2P2JHB3_RHIMU</name>
<dbReference type="AlphaFoldDB" id="A0A2P2JHB3"/>
<proteinExistence type="predicted"/>
<reference evidence="1" key="1">
    <citation type="submission" date="2018-02" db="EMBL/GenBank/DDBJ databases">
        <title>Rhizophora mucronata_Transcriptome.</title>
        <authorList>
            <person name="Meera S.P."/>
            <person name="Sreeshan A."/>
            <person name="Augustine A."/>
        </authorList>
    </citation>
    <scope>NUCLEOTIDE SEQUENCE</scope>
    <source>
        <tissue evidence="1">Leaf</tissue>
    </source>
</reference>
<sequence>MREYSLNKLSRSAYGKGLAGSSFLDASFFYAP</sequence>
<protein>
    <submittedName>
        <fullName evidence="1">Uncharacterized protein</fullName>
    </submittedName>
</protein>